<keyword evidence="3" id="KW-0378">Hydrolase</keyword>
<dbReference type="Proteomes" id="UP000241074">
    <property type="component" value="Chromosome"/>
</dbReference>
<accession>A0A2P1PQK3</accession>
<dbReference type="GO" id="GO:0005524">
    <property type="term" value="F:ATP binding"/>
    <property type="evidence" value="ECO:0007669"/>
    <property type="project" value="UniProtKB-KW"/>
</dbReference>
<evidence type="ECO:0000313" key="5">
    <source>
        <dbReference type="EMBL" id="AVP97120.1"/>
    </source>
</evidence>
<name>A0A2P1PQK3_9GAMM</name>
<dbReference type="InterPro" id="IPR027417">
    <property type="entry name" value="P-loop_NTPase"/>
</dbReference>
<reference evidence="5 6" key="1">
    <citation type="submission" date="2018-03" db="EMBL/GenBank/DDBJ databases">
        <title>Ahniella affigens gen. nov., sp. nov., a gammaproteobacterium isolated from sandy soil near a stream.</title>
        <authorList>
            <person name="Ko Y."/>
            <person name="Kim J.-H."/>
        </authorList>
    </citation>
    <scope>NUCLEOTIDE SEQUENCE [LARGE SCALE GENOMIC DNA]</scope>
    <source>
        <strain evidence="5 6">D13</strain>
    </source>
</reference>
<dbReference type="InterPro" id="IPR052705">
    <property type="entry name" value="Gliding_Motility_GTPase"/>
</dbReference>
<dbReference type="OrthoDB" id="4319884at2"/>
<dbReference type="Pfam" id="PF03029">
    <property type="entry name" value="ATP_bind_1"/>
    <property type="match status" value="1"/>
</dbReference>
<dbReference type="CDD" id="cd00882">
    <property type="entry name" value="Ras_like_GTPase"/>
    <property type="match status" value="1"/>
</dbReference>
<comment type="similarity">
    <text evidence="1">Belongs to the GPN-loop GTPase family.</text>
</comment>
<protein>
    <submittedName>
        <fullName evidence="5">ATP-binding protein</fullName>
    </submittedName>
</protein>
<keyword evidence="4" id="KW-0342">GTP-binding</keyword>
<evidence type="ECO:0000256" key="2">
    <source>
        <dbReference type="ARBA" id="ARBA00022741"/>
    </source>
</evidence>
<dbReference type="PANTHER" id="PTHR42708">
    <property type="entry name" value="ATP/GTP-BINDING PROTEIN-RELATED"/>
    <property type="match status" value="1"/>
</dbReference>
<keyword evidence="2" id="KW-0547">Nucleotide-binding</keyword>
<evidence type="ECO:0000256" key="1">
    <source>
        <dbReference type="ARBA" id="ARBA00005290"/>
    </source>
</evidence>
<gene>
    <name evidence="5" type="ORF">C7S18_07905</name>
</gene>
<keyword evidence="5" id="KW-0067">ATP-binding</keyword>
<dbReference type="InterPro" id="IPR004130">
    <property type="entry name" value="Gpn"/>
</dbReference>
<evidence type="ECO:0000256" key="3">
    <source>
        <dbReference type="ARBA" id="ARBA00022801"/>
    </source>
</evidence>
<dbReference type="RefSeq" id="WP_106891045.1">
    <property type="nucleotide sequence ID" value="NZ_CP027860.1"/>
</dbReference>
<evidence type="ECO:0000256" key="4">
    <source>
        <dbReference type="ARBA" id="ARBA00023134"/>
    </source>
</evidence>
<evidence type="ECO:0000313" key="6">
    <source>
        <dbReference type="Proteomes" id="UP000241074"/>
    </source>
</evidence>
<dbReference type="EMBL" id="CP027860">
    <property type="protein sequence ID" value="AVP97120.1"/>
    <property type="molecule type" value="Genomic_DNA"/>
</dbReference>
<dbReference type="KEGG" id="xba:C7S18_07905"/>
<proteinExistence type="inferred from homology"/>
<organism evidence="5 6">
    <name type="scientific">Ahniella affigens</name>
    <dbReference type="NCBI Taxonomy" id="2021234"/>
    <lineage>
        <taxon>Bacteria</taxon>
        <taxon>Pseudomonadati</taxon>
        <taxon>Pseudomonadota</taxon>
        <taxon>Gammaproteobacteria</taxon>
        <taxon>Lysobacterales</taxon>
        <taxon>Rhodanobacteraceae</taxon>
        <taxon>Ahniella</taxon>
    </lineage>
</organism>
<keyword evidence="6" id="KW-1185">Reference proteome</keyword>
<reference evidence="5 6" key="2">
    <citation type="submission" date="2018-03" db="EMBL/GenBank/DDBJ databases">
        <authorList>
            <person name="Keele B.F."/>
        </authorList>
    </citation>
    <scope>NUCLEOTIDE SEQUENCE [LARGE SCALE GENOMIC DNA]</scope>
    <source>
        <strain evidence="5 6">D13</strain>
    </source>
</reference>
<sequence length="183" mass="19871">MINAETKILFSGPMGAGKTTAIAAVSEVTPISTDAFNSDRETFDKDGTTVALDFGLLHLPDGQTLRLFGTPGQERFRFMWDILAQGAMGVIILINAAEPMAATHLRNYTIAFQKLCENRLAVIGVGRHDAAGAVSMATLQNVLNQASLNLPMFRTDVRKREHVVLLLDTLLCMIESKAELGSH</sequence>
<dbReference type="GO" id="GO:0016787">
    <property type="term" value="F:hydrolase activity"/>
    <property type="evidence" value="ECO:0007669"/>
    <property type="project" value="UniProtKB-KW"/>
</dbReference>
<dbReference type="PANTHER" id="PTHR42708:SF1">
    <property type="entry name" value="GLIDING MOTILITY PROTEIN MGLA"/>
    <property type="match status" value="1"/>
</dbReference>
<dbReference type="Gene3D" id="3.40.50.300">
    <property type="entry name" value="P-loop containing nucleotide triphosphate hydrolases"/>
    <property type="match status" value="1"/>
</dbReference>
<dbReference type="GO" id="GO:0005525">
    <property type="term" value="F:GTP binding"/>
    <property type="evidence" value="ECO:0007669"/>
    <property type="project" value="UniProtKB-KW"/>
</dbReference>
<dbReference type="SUPFAM" id="SSF52540">
    <property type="entry name" value="P-loop containing nucleoside triphosphate hydrolases"/>
    <property type="match status" value="1"/>
</dbReference>
<dbReference type="AlphaFoldDB" id="A0A2P1PQK3"/>